<keyword evidence="3" id="KW-1185">Reference proteome</keyword>
<evidence type="ECO:0000313" key="3">
    <source>
        <dbReference type="Proteomes" id="UP000231134"/>
    </source>
</evidence>
<evidence type="ECO:0000259" key="1">
    <source>
        <dbReference type="Pfam" id="PF03781"/>
    </source>
</evidence>
<comment type="caution">
    <text evidence="2">The sequence shown here is derived from an EMBL/GenBank/DDBJ whole genome shotgun (WGS) entry which is preliminary data.</text>
</comment>
<sequence length="703" mass="80414">MQFKAWMVIPFLSIFAIAGGTRDFRYSVSDEQFKDNAKILNGENVCIDRDKASHLEAIHLKFPLESATLYLRSKLKGNQYGWFSGDIKSDCYKDLNAFNLQANHLTALEAVHMRFYATPHMRPFQDESQVYFDKKYLYSSRVKTLYFIQNGKWQKLTPTSLTGIVEVDSLPDSTMIRIGADVYRAPMTFAPVDTGLFFATLFVPNAYPFTAGVHVTNGKRAKLKSVVIPLDTLQYEIQTEVTKEQVIATHSLEETEALYDQFIEDLTAANIDRSGTAAFDSVYPKKKNPPKGMDSMHTQYVAYAATFEATRTRARAMWLSERLAKITTMNQVLRARLEEQQKDTIQLEVIPESIAKTDSGIRICFNDSLKRTQVEWVGLLDSILEDSVWIAESQNSDAMRFVLTLENKPVWKYDGYRVKSRHQYRFVRLHVRFRNTLYAGDGKFILPANLLIEPEVQEWLNPKKEEKAPTVVADTVKKEEKAPVAKPSIEELSRAVAEIDSGTFRFKNRIVHMSPFGIRKTEVTIAEYRDVMKDSTTKFTFTDSLMPVHNVNWNKARKFCKAIGGDLPTEAQWEFAARTGKNEGSLWRLRTGDQAFQYAVFRADGPQRVASAKPNAWDLYDVSGNMAEWTRDSYSWFSFYVEDEDPTGSFFGDSRVFKGGSWKSKTEDELDLTDQDDEDPRYWANTLGFRCVFPSKAQGKPEP</sequence>
<name>A0A2M9A4B8_9BACT</name>
<dbReference type="Proteomes" id="UP000231134">
    <property type="component" value="Unassembled WGS sequence"/>
</dbReference>
<dbReference type="PANTHER" id="PTHR23150:SF19">
    <property type="entry name" value="FORMYLGLYCINE-GENERATING ENZYME"/>
    <property type="match status" value="1"/>
</dbReference>
<protein>
    <submittedName>
        <fullName evidence="2">Formylglycine-generating enzyme required for sulfatase activity</fullName>
    </submittedName>
</protein>
<proteinExistence type="predicted"/>
<dbReference type="InterPro" id="IPR005532">
    <property type="entry name" value="SUMF_dom"/>
</dbReference>
<dbReference type="Gene3D" id="3.90.1580.10">
    <property type="entry name" value="paralog of FGE (formylglycine-generating enzyme)"/>
    <property type="match status" value="1"/>
</dbReference>
<dbReference type="PANTHER" id="PTHR23150">
    <property type="entry name" value="SULFATASE MODIFYING FACTOR 1, 2"/>
    <property type="match status" value="1"/>
</dbReference>
<organism evidence="2 3">
    <name type="scientific">Hallerella succinigenes</name>
    <dbReference type="NCBI Taxonomy" id="1896222"/>
    <lineage>
        <taxon>Bacteria</taxon>
        <taxon>Pseudomonadati</taxon>
        <taxon>Fibrobacterota</taxon>
        <taxon>Fibrobacteria</taxon>
        <taxon>Fibrobacterales</taxon>
        <taxon>Fibrobacteraceae</taxon>
        <taxon>Hallerella</taxon>
    </lineage>
</organism>
<dbReference type="InterPro" id="IPR042095">
    <property type="entry name" value="SUMF_sf"/>
</dbReference>
<dbReference type="OrthoDB" id="9812426at2"/>
<accession>A0A2M9A4B8</accession>
<evidence type="ECO:0000313" key="2">
    <source>
        <dbReference type="EMBL" id="PJJ40539.1"/>
    </source>
</evidence>
<dbReference type="AlphaFoldDB" id="A0A2M9A4B8"/>
<dbReference type="RefSeq" id="WP_100424610.1">
    <property type="nucleotide sequence ID" value="NZ_PGEX01000001.1"/>
</dbReference>
<gene>
    <name evidence="2" type="ORF">BGX16_0467</name>
</gene>
<dbReference type="InterPro" id="IPR016187">
    <property type="entry name" value="CTDL_fold"/>
</dbReference>
<feature type="domain" description="Sulfatase-modifying factor enzyme-like" evidence="1">
    <location>
        <begin position="511"/>
        <end position="692"/>
    </location>
</feature>
<dbReference type="GO" id="GO:0120147">
    <property type="term" value="F:formylglycine-generating oxidase activity"/>
    <property type="evidence" value="ECO:0007669"/>
    <property type="project" value="TreeGrafter"/>
</dbReference>
<reference evidence="2 3" key="1">
    <citation type="submission" date="2017-11" db="EMBL/GenBank/DDBJ databases">
        <title>Animal gut microbial communities from fecal samples from Wisconsin, USA.</title>
        <authorList>
            <person name="Neumann A."/>
        </authorList>
    </citation>
    <scope>NUCLEOTIDE SEQUENCE [LARGE SCALE GENOMIC DNA]</scope>
    <source>
        <strain evidence="2 3">UWS3</strain>
    </source>
</reference>
<dbReference type="SUPFAM" id="SSF56436">
    <property type="entry name" value="C-type lectin-like"/>
    <property type="match status" value="1"/>
</dbReference>
<dbReference type="EMBL" id="PGEX01000001">
    <property type="protein sequence ID" value="PJJ40539.1"/>
    <property type="molecule type" value="Genomic_DNA"/>
</dbReference>
<dbReference type="Pfam" id="PF03781">
    <property type="entry name" value="FGE-sulfatase"/>
    <property type="match status" value="1"/>
</dbReference>
<dbReference type="InterPro" id="IPR051043">
    <property type="entry name" value="Sulfatase_Mod_Factor_Kinase"/>
</dbReference>